<dbReference type="EC" id="3.1.4.1" evidence="5"/>
<dbReference type="GO" id="GO:0004528">
    <property type="term" value="F:phosphodiesterase I activity"/>
    <property type="evidence" value="ECO:0007669"/>
    <property type="project" value="UniProtKB-EC"/>
</dbReference>
<dbReference type="OrthoDB" id="9803913at2"/>
<dbReference type="InterPro" id="IPR049125">
    <property type="entry name" value="FAN1-like_WH"/>
</dbReference>
<dbReference type="Gene3D" id="1.25.40.10">
    <property type="entry name" value="Tetratricopeptide repeat domain"/>
    <property type="match status" value="1"/>
</dbReference>
<sequence length="547" mass="62024">MPELLATDFYYLRNFEFVMDWVGARYADLLSAEEHAFVRAFMQQPECSRALLVRLIMRKGDHFRASRLAYAEIGDIEQAALPLLEQGWLVTDQPIEVDALARLLLKSELASLDLGISQAGKLGKQALLEQIAAQGLSARPWSAWPGIPPDDLYSLTISPLCERLRLLFFGNLSQDWTEFVLSELGLQQYEQVPFCTESRSFHRAADVDDYIYLGRCRDRLDAGDDVAEVLAVFADFATENPWIERRHQRLRFQLGQQLEREQRLEEALALYLQCQHSEARQRAVRLHERLGQPEQAYALASSALAAPHSAAEQQLLERALKRLGRKLSQPQPATQPETDTPTRLLTLPGPDPLGVEHAVAEHLAQPEAPVFFVENGLICSLFGLLCWDALFAPLPGAFFHPFQSGPADLHDAEFASRRASLFADALAAIDDGSYPAIIKHRWQSKYGLQSPFVFWGLLDEPLLDLALRCIPARHLRLWCERILKDIRANRAGMPDLIQFWPGEQRYCMVEVKGPGDRLQDNQRRWLAFCAEHDMPVEVVHVQWEATA</sequence>
<dbReference type="Pfam" id="PF21315">
    <property type="entry name" value="FAN1_HTH"/>
    <property type="match status" value="1"/>
</dbReference>
<organism evidence="12 13">
    <name type="scientific">Halopseudomonas pachastrellae</name>
    <dbReference type="NCBI Taxonomy" id="254161"/>
    <lineage>
        <taxon>Bacteria</taxon>
        <taxon>Pseudomonadati</taxon>
        <taxon>Pseudomonadota</taxon>
        <taxon>Gammaproteobacteria</taxon>
        <taxon>Pseudomonadales</taxon>
        <taxon>Pseudomonadaceae</taxon>
        <taxon>Halopseudomonas</taxon>
    </lineage>
</organism>
<comment type="cofactor">
    <cofactor evidence="2">
        <name>Mn(2+)</name>
        <dbReference type="ChEBI" id="CHEBI:29035"/>
    </cofactor>
</comment>
<dbReference type="InterPro" id="IPR014883">
    <property type="entry name" value="VRR_NUC"/>
</dbReference>
<dbReference type="GO" id="GO:0003676">
    <property type="term" value="F:nucleic acid binding"/>
    <property type="evidence" value="ECO:0007669"/>
    <property type="project" value="InterPro"/>
</dbReference>
<dbReference type="STRING" id="254161.SAMN05216256_12317"/>
<evidence type="ECO:0000313" key="12">
    <source>
        <dbReference type="EMBL" id="ONM43702.1"/>
    </source>
</evidence>
<evidence type="ECO:0000259" key="11">
    <source>
        <dbReference type="SMART" id="SM00990"/>
    </source>
</evidence>
<keyword evidence="8" id="KW-0378">Hydrolase</keyword>
<dbReference type="InterPro" id="IPR011856">
    <property type="entry name" value="tRNA_endonuc-like_dom_sf"/>
</dbReference>
<dbReference type="RefSeq" id="WP_083727827.1">
    <property type="nucleotide sequence ID" value="NZ_FOUD01000023.1"/>
</dbReference>
<comment type="cofactor">
    <cofactor evidence="3">
        <name>Mg(2+)</name>
        <dbReference type="ChEBI" id="CHEBI:18420"/>
    </cofactor>
</comment>
<evidence type="ECO:0000256" key="8">
    <source>
        <dbReference type="ARBA" id="ARBA00022801"/>
    </source>
</evidence>
<keyword evidence="10" id="KW-0464">Manganese</keyword>
<evidence type="ECO:0000256" key="7">
    <source>
        <dbReference type="ARBA" id="ARBA00022723"/>
    </source>
</evidence>
<accession>A0A1S8DGF6</accession>
<dbReference type="GO" id="GO:0046872">
    <property type="term" value="F:metal ion binding"/>
    <property type="evidence" value="ECO:0007669"/>
    <property type="project" value="UniProtKB-KW"/>
</dbReference>
<feature type="domain" description="VRR-NUC" evidence="11">
    <location>
        <begin position="429"/>
        <end position="543"/>
    </location>
</feature>
<evidence type="ECO:0000256" key="2">
    <source>
        <dbReference type="ARBA" id="ARBA00001936"/>
    </source>
</evidence>
<keyword evidence="7" id="KW-0479">Metal-binding</keyword>
<proteinExistence type="inferred from homology"/>
<comment type="caution">
    <text evidence="12">The sequence shown here is derived from an EMBL/GenBank/DDBJ whole genome shotgun (WGS) entry which is preliminary data.</text>
</comment>
<dbReference type="PANTHER" id="PTHR15749">
    <property type="entry name" value="FANCONI-ASSOCIATED NUCLEASE 1"/>
    <property type="match status" value="1"/>
</dbReference>
<comment type="catalytic activity">
    <reaction evidence="1">
        <text>Hydrolytically removes 5'-nucleotides successively from the 3'-hydroxy termini of 3'-hydroxy-terminated oligonucleotides.</text>
        <dbReference type="EC" id="3.1.4.1"/>
    </reaction>
</comment>
<evidence type="ECO:0000256" key="6">
    <source>
        <dbReference type="ARBA" id="ARBA00022722"/>
    </source>
</evidence>
<evidence type="ECO:0000256" key="9">
    <source>
        <dbReference type="ARBA" id="ARBA00022842"/>
    </source>
</evidence>
<keyword evidence="6" id="KW-0540">Nuclease</keyword>
<comment type="similarity">
    <text evidence="4">Belongs to the FAN1 family.</text>
</comment>
<dbReference type="FunFam" id="3.40.1350.10:FF:000024">
    <property type="entry name" value="Fanconi-associated nuclease"/>
    <property type="match status" value="1"/>
</dbReference>
<dbReference type="InterPro" id="IPR011990">
    <property type="entry name" value="TPR-like_helical_dom_sf"/>
</dbReference>
<evidence type="ECO:0000256" key="10">
    <source>
        <dbReference type="ARBA" id="ARBA00023211"/>
    </source>
</evidence>
<dbReference type="Pfam" id="PF08774">
    <property type="entry name" value="VRR_NUC"/>
    <property type="match status" value="1"/>
</dbReference>
<keyword evidence="9" id="KW-0460">Magnesium</keyword>
<dbReference type="AlphaFoldDB" id="A0A1S8DGF6"/>
<evidence type="ECO:0000256" key="5">
    <source>
        <dbReference type="ARBA" id="ARBA00012029"/>
    </source>
</evidence>
<dbReference type="Gene3D" id="3.40.1350.10">
    <property type="match status" value="1"/>
</dbReference>
<protein>
    <recommendedName>
        <fullName evidence="5">phosphodiesterase I</fullName>
        <ecNumber evidence="5">3.1.4.1</ecNumber>
    </recommendedName>
</protein>
<evidence type="ECO:0000256" key="1">
    <source>
        <dbReference type="ARBA" id="ARBA00000983"/>
    </source>
</evidence>
<dbReference type="Pfam" id="PF18081">
    <property type="entry name" value="FANC_SAP"/>
    <property type="match status" value="1"/>
</dbReference>
<dbReference type="GO" id="GO:0036297">
    <property type="term" value="P:interstrand cross-link repair"/>
    <property type="evidence" value="ECO:0007669"/>
    <property type="project" value="InterPro"/>
</dbReference>
<evidence type="ECO:0000313" key="13">
    <source>
        <dbReference type="Proteomes" id="UP000242847"/>
    </source>
</evidence>
<gene>
    <name evidence="12" type="ORF">BXT89_11540</name>
</gene>
<dbReference type="PANTHER" id="PTHR15749:SF4">
    <property type="entry name" value="FANCONI-ASSOCIATED NUCLEASE 1"/>
    <property type="match status" value="1"/>
</dbReference>
<dbReference type="Proteomes" id="UP000242847">
    <property type="component" value="Unassembled WGS sequence"/>
</dbReference>
<dbReference type="SMART" id="SM00990">
    <property type="entry name" value="VRR_NUC"/>
    <property type="match status" value="1"/>
</dbReference>
<keyword evidence="13" id="KW-1185">Reference proteome</keyword>
<evidence type="ECO:0000256" key="4">
    <source>
        <dbReference type="ARBA" id="ARBA00005533"/>
    </source>
</evidence>
<evidence type="ECO:0000256" key="3">
    <source>
        <dbReference type="ARBA" id="ARBA00001946"/>
    </source>
</evidence>
<dbReference type="EMBL" id="MUBC01000023">
    <property type="protein sequence ID" value="ONM43702.1"/>
    <property type="molecule type" value="Genomic_DNA"/>
</dbReference>
<name>A0A1S8DGF6_9GAMM</name>
<reference evidence="12 13" key="1">
    <citation type="submission" date="2017-01" db="EMBL/GenBank/DDBJ databases">
        <title>Draft genome sequence of Pseudomonas pachastrellae type strain CCUG 46540T from a deep sea.</title>
        <authorList>
            <person name="Gomila M."/>
            <person name="Mulet M."/>
            <person name="Lalucat J."/>
            <person name="Garcia-Valdes E."/>
        </authorList>
    </citation>
    <scope>NUCLEOTIDE SEQUENCE [LARGE SCALE GENOMIC DNA]</scope>
    <source>
        <strain evidence="12 13">CCUG 46540</strain>
    </source>
</reference>
<dbReference type="InterPro" id="IPR033315">
    <property type="entry name" value="Fan1-like"/>
</dbReference>
<dbReference type="InterPro" id="IPR040603">
    <property type="entry name" value="FAN1_SAP_bact"/>
</dbReference>